<evidence type="ECO:0000256" key="10">
    <source>
        <dbReference type="RuleBase" id="RU004004"/>
    </source>
</evidence>
<comment type="subcellular location">
    <subcellularLocation>
        <location evidence="1 10">Cell outer membrane</location>
    </subcellularLocation>
</comment>
<name>A0A7C3GW52_9BACT</name>
<evidence type="ECO:0000259" key="11">
    <source>
        <dbReference type="Pfam" id="PF00263"/>
    </source>
</evidence>
<evidence type="ECO:0000256" key="6">
    <source>
        <dbReference type="ARBA" id="ARBA00022729"/>
    </source>
</evidence>
<dbReference type="AlphaFoldDB" id="A0A7C3GW52"/>
<evidence type="ECO:0000313" key="14">
    <source>
        <dbReference type="EMBL" id="HFC98624.1"/>
    </source>
</evidence>
<evidence type="ECO:0000256" key="7">
    <source>
        <dbReference type="ARBA" id="ARBA00022927"/>
    </source>
</evidence>
<evidence type="ECO:0000256" key="4">
    <source>
        <dbReference type="ARBA" id="ARBA00022452"/>
    </source>
</evidence>
<keyword evidence="5" id="KW-0812">Transmembrane</keyword>
<accession>A0A7C3GW52</accession>
<keyword evidence="6" id="KW-0732">Signal</keyword>
<proteinExistence type="inferred from homology"/>
<gene>
    <name evidence="14" type="primary">gspD</name>
    <name evidence="14" type="ORF">ENJ40_09270</name>
</gene>
<keyword evidence="4" id="KW-1134">Transmembrane beta strand</keyword>
<dbReference type="Proteomes" id="UP000886043">
    <property type="component" value="Unassembled WGS sequence"/>
</dbReference>
<evidence type="ECO:0000256" key="9">
    <source>
        <dbReference type="ARBA" id="ARBA00023237"/>
    </source>
</evidence>
<dbReference type="PRINTS" id="PR00811">
    <property type="entry name" value="BCTERIALGSPD"/>
</dbReference>
<keyword evidence="9" id="KW-0998">Cell outer membrane</keyword>
<dbReference type="PROSITE" id="PS00875">
    <property type="entry name" value="T2SP_D"/>
    <property type="match status" value="1"/>
</dbReference>
<dbReference type="InterPro" id="IPR050810">
    <property type="entry name" value="Bact_Secretion_Sys_Channel"/>
</dbReference>
<evidence type="ECO:0000256" key="1">
    <source>
        <dbReference type="ARBA" id="ARBA00004442"/>
    </source>
</evidence>
<reference evidence="14" key="1">
    <citation type="journal article" date="2020" name="mSystems">
        <title>Genome- and Community-Level Interaction Insights into Carbon Utilization and Element Cycling Functions of Hydrothermarchaeota in Hydrothermal Sediment.</title>
        <authorList>
            <person name="Zhou Z."/>
            <person name="Liu Y."/>
            <person name="Xu W."/>
            <person name="Pan J."/>
            <person name="Luo Z.H."/>
            <person name="Li M."/>
        </authorList>
    </citation>
    <scope>NUCLEOTIDE SEQUENCE [LARGE SCALE GENOMIC DNA]</scope>
    <source>
        <strain evidence="14">HyVt-483</strain>
    </source>
</reference>
<comment type="caution">
    <text evidence="14">The sequence shown here is derived from an EMBL/GenBank/DDBJ whole genome shotgun (WGS) entry which is preliminary data.</text>
</comment>
<evidence type="ECO:0000259" key="12">
    <source>
        <dbReference type="Pfam" id="PF03958"/>
    </source>
</evidence>
<evidence type="ECO:0000256" key="2">
    <source>
        <dbReference type="ARBA" id="ARBA00006980"/>
    </source>
</evidence>
<keyword evidence="8" id="KW-0472">Membrane</keyword>
<dbReference type="InterPro" id="IPR004846">
    <property type="entry name" value="T2SS/T3SS_dom"/>
</dbReference>
<feature type="domain" description="GspD-like N0" evidence="13">
    <location>
        <begin position="27"/>
        <end position="96"/>
    </location>
</feature>
<keyword evidence="3 10" id="KW-0813">Transport</keyword>
<dbReference type="InterPro" id="IPR004845">
    <property type="entry name" value="T2SS_GspD_CS"/>
</dbReference>
<evidence type="ECO:0000256" key="8">
    <source>
        <dbReference type="ARBA" id="ARBA00023136"/>
    </source>
</evidence>
<comment type="similarity">
    <text evidence="2">Belongs to the bacterial secretin family. GSP D subfamily.</text>
</comment>
<dbReference type="Pfam" id="PF03958">
    <property type="entry name" value="Secretin_N"/>
    <property type="match status" value="2"/>
</dbReference>
<dbReference type="InterPro" id="IPR001775">
    <property type="entry name" value="GspD/PilQ"/>
</dbReference>
<feature type="domain" description="NolW-like" evidence="12">
    <location>
        <begin position="260"/>
        <end position="336"/>
    </location>
</feature>
<protein>
    <submittedName>
        <fullName evidence="14">Type II secretion system protein GspD</fullName>
    </submittedName>
</protein>
<evidence type="ECO:0000256" key="3">
    <source>
        <dbReference type="ARBA" id="ARBA00022448"/>
    </source>
</evidence>
<dbReference type="PANTHER" id="PTHR30332">
    <property type="entry name" value="PROBABLE GENERAL SECRETION PATHWAY PROTEIN D"/>
    <property type="match status" value="1"/>
</dbReference>
<dbReference type="InterPro" id="IPR038591">
    <property type="entry name" value="NolW-like_sf"/>
</dbReference>
<organism evidence="14">
    <name type="scientific">Thermosulfurimonas dismutans</name>
    <dbReference type="NCBI Taxonomy" id="999894"/>
    <lineage>
        <taxon>Bacteria</taxon>
        <taxon>Pseudomonadati</taxon>
        <taxon>Thermodesulfobacteriota</taxon>
        <taxon>Thermodesulfobacteria</taxon>
        <taxon>Thermodesulfobacteriales</taxon>
        <taxon>Thermodesulfobacteriaceae</taxon>
        <taxon>Thermosulfurimonas</taxon>
    </lineage>
</organism>
<evidence type="ECO:0000259" key="13">
    <source>
        <dbReference type="Pfam" id="PF21305"/>
    </source>
</evidence>
<dbReference type="InterPro" id="IPR049371">
    <property type="entry name" value="GspD-like_N0"/>
</dbReference>
<feature type="domain" description="NolW-like" evidence="12">
    <location>
        <begin position="185"/>
        <end position="252"/>
    </location>
</feature>
<keyword evidence="7" id="KW-0653">Protein transport</keyword>
<feature type="domain" description="Type II/III secretion system secretin-like" evidence="11">
    <location>
        <begin position="418"/>
        <end position="582"/>
    </location>
</feature>
<evidence type="ECO:0000256" key="5">
    <source>
        <dbReference type="ARBA" id="ARBA00022692"/>
    </source>
</evidence>
<dbReference type="EMBL" id="DRMH01000128">
    <property type="protein sequence ID" value="HFC98624.1"/>
    <property type="molecule type" value="Genomic_DNA"/>
</dbReference>
<sequence>MRRAWPVLFVLFFWGISAFGAESGVYLNFDQVEVKTLVQFLAKELGKNVVYDENLKGKITVISKKPVSPETAWRMITEALGLIGATVYKEDGYVKIVSSRHLREETPRLSSRPPSDHEPCILVYALTRLNPARVLTMLKPLLSPRALVLHLPGTPILILKDYALNLARVKKLLETLERRPELPEVRVFRLKYASVEDLYRNLSPMIQTLVAEKGLTFRIVKDERTNALIVYGNREVFKEIGNLLRELDIPVESQGRRFYVLHLKYSSAEELAKVLRSLNLERIRLGHQKTRRPFFPGAGLHIAADKSSNALIVYATPAEFEKVKDLVARLDVRRKQVLLATTVVEISLSKLRDLGVKWQILGTHGGAAFGGVSESDLYSAVAQGKFIMGALSKSGKTVSVGGTEFFFPELLFLFTLSEEDSSFRILSNPRILTLDNRKALIKVGQSVPYTTGITYQTNTLPTVSFEYKDVGLNLTITPHIVGNTVRLEIHQTIQEVTRVYRAQQGTIDFVAPVTSKREISSEVIVDNGQTVILGGLVSRKNQESFSRVPGFSGIPLFGHLFRRSQTRHERTTLFVFITPYIISSPEELKRITEEHRMLSEDLKTLLEFKRLENHRKKGTT</sequence>
<dbReference type="GO" id="GO:0015628">
    <property type="term" value="P:protein secretion by the type II secretion system"/>
    <property type="evidence" value="ECO:0007669"/>
    <property type="project" value="InterPro"/>
</dbReference>
<dbReference type="GO" id="GO:0015627">
    <property type="term" value="C:type II protein secretion system complex"/>
    <property type="evidence" value="ECO:0007669"/>
    <property type="project" value="InterPro"/>
</dbReference>
<dbReference type="PANTHER" id="PTHR30332:SF24">
    <property type="entry name" value="SECRETIN GSPD-RELATED"/>
    <property type="match status" value="1"/>
</dbReference>
<dbReference type="Gene3D" id="3.30.1370.120">
    <property type="match status" value="3"/>
</dbReference>
<dbReference type="Pfam" id="PF21305">
    <property type="entry name" value="type_II_gspD_N0"/>
    <property type="match status" value="1"/>
</dbReference>
<dbReference type="InterPro" id="IPR005644">
    <property type="entry name" value="NolW-like"/>
</dbReference>
<dbReference type="GO" id="GO:0009279">
    <property type="term" value="C:cell outer membrane"/>
    <property type="evidence" value="ECO:0007669"/>
    <property type="project" value="UniProtKB-SubCell"/>
</dbReference>
<dbReference type="Pfam" id="PF00263">
    <property type="entry name" value="Secretin"/>
    <property type="match status" value="1"/>
</dbReference>
<dbReference type="NCBIfam" id="TIGR02517">
    <property type="entry name" value="type_II_gspD"/>
    <property type="match status" value="1"/>
</dbReference>
<dbReference type="InterPro" id="IPR013356">
    <property type="entry name" value="T2SS_GspD"/>
</dbReference>